<sequence length="72" mass="8129">MPSPLYPRIAVEKGIEERALSKKFWGTSQREKMQQFLGTNASHSSKNALTLNPRAAVKEGIEVRAFLKPFIK</sequence>
<keyword evidence="2" id="KW-1185">Reference proteome</keyword>
<dbReference type="EMBL" id="VIBQ01000119">
    <property type="protein sequence ID" value="KAB8873449.1"/>
    <property type="molecule type" value="Genomic_DNA"/>
</dbReference>
<protein>
    <submittedName>
        <fullName evidence="1">Uncharacterized protein</fullName>
    </submittedName>
</protein>
<organism evidence="1 2">
    <name type="scientific">Carpinus fangiana</name>
    <dbReference type="NCBI Taxonomy" id="176857"/>
    <lineage>
        <taxon>Eukaryota</taxon>
        <taxon>Viridiplantae</taxon>
        <taxon>Streptophyta</taxon>
        <taxon>Embryophyta</taxon>
        <taxon>Tracheophyta</taxon>
        <taxon>Spermatophyta</taxon>
        <taxon>Magnoliopsida</taxon>
        <taxon>eudicotyledons</taxon>
        <taxon>Gunneridae</taxon>
        <taxon>Pentapetalae</taxon>
        <taxon>rosids</taxon>
        <taxon>fabids</taxon>
        <taxon>Fagales</taxon>
        <taxon>Betulaceae</taxon>
        <taxon>Carpinus</taxon>
    </lineage>
</organism>
<dbReference type="Proteomes" id="UP000327013">
    <property type="component" value="Unassembled WGS sequence"/>
</dbReference>
<gene>
    <name evidence="1" type="ORF">FH972_026789</name>
</gene>
<accession>A0A5N6L534</accession>
<evidence type="ECO:0000313" key="2">
    <source>
        <dbReference type="Proteomes" id="UP000327013"/>
    </source>
</evidence>
<comment type="caution">
    <text evidence="1">The sequence shown here is derived from an EMBL/GenBank/DDBJ whole genome shotgun (WGS) entry which is preliminary data.</text>
</comment>
<dbReference type="AlphaFoldDB" id="A0A5N6L534"/>
<reference evidence="1 2" key="1">
    <citation type="submission" date="2019-06" db="EMBL/GenBank/DDBJ databases">
        <title>A chromosomal-level reference genome of Carpinus fangiana (Coryloideae, Betulaceae).</title>
        <authorList>
            <person name="Yang X."/>
            <person name="Wang Z."/>
            <person name="Zhang L."/>
            <person name="Hao G."/>
            <person name="Liu J."/>
            <person name="Yang Y."/>
        </authorList>
    </citation>
    <scope>NUCLEOTIDE SEQUENCE [LARGE SCALE GENOMIC DNA]</scope>
    <source>
        <strain evidence="1">Cfa_2016G</strain>
        <tissue evidence="1">Leaf</tissue>
    </source>
</reference>
<evidence type="ECO:0000313" key="1">
    <source>
        <dbReference type="EMBL" id="KAB8873449.1"/>
    </source>
</evidence>
<proteinExistence type="predicted"/>
<name>A0A5N6L534_9ROSI</name>